<organism evidence="2 3">
    <name type="scientific">Psychrosphaera haliotis</name>
    <dbReference type="NCBI Taxonomy" id="555083"/>
    <lineage>
        <taxon>Bacteria</taxon>
        <taxon>Pseudomonadati</taxon>
        <taxon>Pseudomonadota</taxon>
        <taxon>Gammaproteobacteria</taxon>
        <taxon>Alteromonadales</taxon>
        <taxon>Pseudoalteromonadaceae</taxon>
        <taxon>Psychrosphaera</taxon>
    </lineage>
</organism>
<evidence type="ECO:0000313" key="2">
    <source>
        <dbReference type="EMBL" id="MUH72697.1"/>
    </source>
</evidence>
<accession>A0A6N8FC15</accession>
<sequence length="233" mass="25411">MDKVANLKVAIMKIISSLLALVLLLSPAFAKAGLIDNDDFTTDDISGLDWLDLSFTKRLSYNDVEASLLNGSLTGWRFATSLEFDVLVENHLGFEPDNYFSGRQYDGFASLIGLLGSTYSKVESVNGATETSYYAVAFVDSTGFDLGQPRQFGYGHLGGYFRPSSNIAFKRDKDSGVGSHASLLVRDNPDFQNVLVTNPPSGSTASVSEPSNLMLLSVALIGLLRIKRRRKTF</sequence>
<feature type="chain" id="PRO_5026657974" evidence="1">
    <location>
        <begin position="33"/>
        <end position="233"/>
    </location>
</feature>
<name>A0A6N8FC15_9GAMM</name>
<keyword evidence="3" id="KW-1185">Reference proteome</keyword>
<feature type="signal peptide" evidence="1">
    <location>
        <begin position="1"/>
        <end position="32"/>
    </location>
</feature>
<dbReference type="EMBL" id="WOCD01000003">
    <property type="protein sequence ID" value="MUH72697.1"/>
    <property type="molecule type" value="Genomic_DNA"/>
</dbReference>
<reference evidence="2 3" key="1">
    <citation type="submission" date="2019-11" db="EMBL/GenBank/DDBJ databases">
        <title>P. haliotis isolates from Z. marina roots.</title>
        <authorList>
            <person name="Cohen M."/>
            <person name="Jospin G."/>
            <person name="Eisen J.A."/>
            <person name="Coil D.A."/>
        </authorList>
    </citation>
    <scope>NUCLEOTIDE SEQUENCE [LARGE SCALE GENOMIC DNA]</scope>
    <source>
        <strain evidence="2 3">UCD-MCMsp1aY</strain>
    </source>
</reference>
<evidence type="ECO:0000256" key="1">
    <source>
        <dbReference type="SAM" id="SignalP"/>
    </source>
</evidence>
<keyword evidence="1" id="KW-0732">Signal</keyword>
<dbReference type="InterPro" id="IPR013424">
    <property type="entry name" value="Ice-binding_C"/>
</dbReference>
<dbReference type="OrthoDB" id="6226556at2"/>
<dbReference type="AlphaFoldDB" id="A0A6N8FC15"/>
<protein>
    <submittedName>
        <fullName evidence="2">PEP-CTERM sorting domain-containing protein</fullName>
    </submittedName>
</protein>
<comment type="caution">
    <text evidence="2">The sequence shown here is derived from an EMBL/GenBank/DDBJ whole genome shotgun (WGS) entry which is preliminary data.</text>
</comment>
<proteinExistence type="predicted"/>
<dbReference type="Proteomes" id="UP000439994">
    <property type="component" value="Unassembled WGS sequence"/>
</dbReference>
<dbReference type="NCBIfam" id="TIGR02595">
    <property type="entry name" value="PEP_CTERM"/>
    <property type="match status" value="1"/>
</dbReference>
<gene>
    <name evidence="2" type="ORF">GNP35_09475</name>
</gene>
<evidence type="ECO:0000313" key="3">
    <source>
        <dbReference type="Proteomes" id="UP000439994"/>
    </source>
</evidence>